<dbReference type="Proteomes" id="UP000664414">
    <property type="component" value="Unassembled WGS sequence"/>
</dbReference>
<proteinExistence type="predicted"/>
<organism evidence="2 3">
    <name type="scientific">Candidatus Paracaedimonas acanthamoebae</name>
    <dbReference type="NCBI Taxonomy" id="244581"/>
    <lineage>
        <taxon>Bacteria</taxon>
        <taxon>Pseudomonadati</taxon>
        <taxon>Pseudomonadota</taxon>
        <taxon>Alphaproteobacteria</taxon>
        <taxon>Holosporales</taxon>
        <taxon>Caedimonadaceae</taxon>
        <taxon>Candidatus Paracaedimonas</taxon>
    </lineage>
</organism>
<keyword evidence="1" id="KW-0175">Coiled coil</keyword>
<dbReference type="AlphaFoldDB" id="A0A8J7TVC9"/>
<gene>
    <name evidence="2" type="ORF">J0H12_06670</name>
</gene>
<name>A0A8J7TVC9_9PROT</name>
<protein>
    <recommendedName>
        <fullName evidence="4">Conjugal transfer protein TraD</fullName>
    </recommendedName>
</protein>
<feature type="coiled-coil region" evidence="1">
    <location>
        <begin position="1"/>
        <end position="31"/>
    </location>
</feature>
<evidence type="ECO:0008006" key="4">
    <source>
        <dbReference type="Google" id="ProtNLM"/>
    </source>
</evidence>
<evidence type="ECO:0000256" key="1">
    <source>
        <dbReference type="SAM" id="Coils"/>
    </source>
</evidence>
<sequence length="99" mass="11440">MQSIDIKLSKLDEKILKLEKEKIELQKKKNEEFLFLLNKIPTINLEPMTLIGGLLHVVDEANKKPELKEKWRFAAQKFCGRTLSRKELQKASSSSQKSA</sequence>
<evidence type="ECO:0000313" key="2">
    <source>
        <dbReference type="EMBL" id="MBN9413586.1"/>
    </source>
</evidence>
<evidence type="ECO:0000313" key="3">
    <source>
        <dbReference type="Proteomes" id="UP000664414"/>
    </source>
</evidence>
<dbReference type="EMBL" id="JAFKGL010000028">
    <property type="protein sequence ID" value="MBN9413586.1"/>
    <property type="molecule type" value="Genomic_DNA"/>
</dbReference>
<comment type="caution">
    <text evidence="2">The sequence shown here is derived from an EMBL/GenBank/DDBJ whole genome shotgun (WGS) entry which is preliminary data.</text>
</comment>
<accession>A0A8J7TVC9</accession>
<reference evidence="2" key="1">
    <citation type="submission" date="2021-02" db="EMBL/GenBank/DDBJ databases">
        <title>Thiocyanate and organic carbon inputs drive convergent selection for specific autotrophic Afipia and Thiobacillus strains within complex microbiomes.</title>
        <authorList>
            <person name="Huddy R.J."/>
            <person name="Sachdeva R."/>
            <person name="Kadzinga F."/>
            <person name="Kantor R.S."/>
            <person name="Harrison S.T.L."/>
            <person name="Banfield J.F."/>
        </authorList>
    </citation>
    <scope>NUCLEOTIDE SEQUENCE</scope>
    <source>
        <strain evidence="2">SCN18_10_11_15_R4_P_38_20</strain>
    </source>
</reference>